<comment type="caution">
    <text evidence="8">The sequence shown here is derived from an EMBL/GenBank/DDBJ whole genome shotgun (WGS) entry which is preliminary data.</text>
</comment>
<dbReference type="AlphaFoldDB" id="A0A0C1QHZ6"/>
<reference evidence="8 9" key="1">
    <citation type="submission" date="2014-11" db="EMBL/GenBank/DDBJ databases">
        <title>A Rickettsiales Symbiont of Amoebae With Ancient Features.</title>
        <authorList>
            <person name="Schulz F."/>
            <person name="Martijn J."/>
            <person name="Wascher F."/>
            <person name="Kostanjsek R."/>
            <person name="Ettema T.J."/>
            <person name="Horn M."/>
        </authorList>
    </citation>
    <scope>NUCLEOTIDE SEQUENCE [LARGE SCALE GENOMIC DNA]</scope>
    <source>
        <strain evidence="8 9">UWC36</strain>
    </source>
</reference>
<proteinExistence type="inferred from homology"/>
<dbReference type="SMART" id="SM00842">
    <property type="entry name" value="FtsA"/>
    <property type="match status" value="1"/>
</dbReference>
<dbReference type="InterPro" id="IPR050696">
    <property type="entry name" value="FtsA/MreB"/>
</dbReference>
<evidence type="ECO:0000313" key="9">
    <source>
        <dbReference type="Proteomes" id="UP000031258"/>
    </source>
</evidence>
<keyword evidence="3 5" id="KW-0472">Membrane</keyword>
<protein>
    <recommendedName>
        <fullName evidence="5 6">Cell division protein FtsA</fullName>
    </recommendedName>
</protein>
<evidence type="ECO:0000256" key="1">
    <source>
        <dbReference type="ARBA" id="ARBA00022475"/>
    </source>
</evidence>
<dbReference type="InterPro" id="IPR003494">
    <property type="entry name" value="SHS2_FtsA"/>
</dbReference>
<evidence type="ECO:0000256" key="5">
    <source>
        <dbReference type="HAMAP-Rule" id="MF_02033"/>
    </source>
</evidence>
<gene>
    <name evidence="8" type="primary">ftsA_2</name>
    <name evidence="5" type="synonym">ftsA</name>
    <name evidence="8" type="ORF">NF27_EY02250</name>
</gene>
<dbReference type="HAMAP" id="MF_02033">
    <property type="entry name" value="FtsA"/>
    <property type="match status" value="1"/>
</dbReference>
<sequence length="414" mass="45039">MMPKQRSNIVAVLDLGSSKVVCFIARMGTQGRIEILGVGHHASHGIRAGIITDIKATEKSIIYAVEAAEKLAGESIQKIYIGMTSNNLISHRVPSEMVVTGHEINEKILNKLLFQVIDKYNDQEIEIIHSFPYDYMLDGNRGIESPLGMYGNKISCDFHIISGQASTLLNIANCAARCQLEVEGYISSAYASGISCLTADEMDLGVTLIEFGGSCTSVSVFSRGNLIFTDGVPLGGINVTNDIARGLCTDFTNAERVKNLYGGVIVTPSDEREIVEVPLTDDDDSEMNVVPKTMLIEIIRARVEEILEIIQHKLDESGVSRQGGNKIVITGGACQLSGMKELVGHIFSKTVRVGYPIKLEGLGENSSGVSFATPVGMLVHLTETENSMDPFGLRSSNNDGLFKNLFRWLKQNFA</sequence>
<dbReference type="NCBIfam" id="TIGR01174">
    <property type="entry name" value="ftsA"/>
    <property type="match status" value="1"/>
</dbReference>
<comment type="similarity">
    <text evidence="5 6">Belongs to the FtsA/MreB family.</text>
</comment>
<comment type="function">
    <text evidence="5 6">Cell division protein that is involved in the assembly of the Z ring. May serve as a membrane anchor for the Z ring.</text>
</comment>
<name>A0A0C1QHZ6_9RICK</name>
<dbReference type="STRING" id="86105.NF27_EY02250"/>
<dbReference type="GO" id="GO:0043093">
    <property type="term" value="P:FtsZ-dependent cytokinesis"/>
    <property type="evidence" value="ECO:0007669"/>
    <property type="project" value="UniProtKB-UniRule"/>
</dbReference>
<dbReference type="GO" id="GO:0009898">
    <property type="term" value="C:cytoplasmic side of plasma membrane"/>
    <property type="evidence" value="ECO:0007669"/>
    <property type="project" value="UniProtKB-UniRule"/>
</dbReference>
<dbReference type="InterPro" id="IPR043129">
    <property type="entry name" value="ATPase_NBD"/>
</dbReference>
<dbReference type="PANTHER" id="PTHR32432">
    <property type="entry name" value="CELL DIVISION PROTEIN FTSA-RELATED"/>
    <property type="match status" value="1"/>
</dbReference>
<comment type="subunit">
    <text evidence="5">Self-interacts. Interacts with FtsZ.</text>
</comment>
<dbReference type="PIRSF" id="PIRSF003101">
    <property type="entry name" value="FtsA"/>
    <property type="match status" value="1"/>
</dbReference>
<organism evidence="8 9">
    <name type="scientific">Candidatus Jidaibacter acanthamoebae</name>
    <dbReference type="NCBI Taxonomy" id="86105"/>
    <lineage>
        <taxon>Bacteria</taxon>
        <taxon>Pseudomonadati</taxon>
        <taxon>Pseudomonadota</taxon>
        <taxon>Alphaproteobacteria</taxon>
        <taxon>Rickettsiales</taxon>
        <taxon>Candidatus Midichloriaceae</taxon>
        <taxon>Candidatus Jidaibacter</taxon>
    </lineage>
</organism>
<dbReference type="Proteomes" id="UP000031258">
    <property type="component" value="Unassembled WGS sequence"/>
</dbReference>
<keyword evidence="1 5" id="KW-1003">Cell membrane</keyword>
<evidence type="ECO:0000256" key="4">
    <source>
        <dbReference type="ARBA" id="ARBA00023306"/>
    </source>
</evidence>
<evidence type="ECO:0000256" key="6">
    <source>
        <dbReference type="PIRNR" id="PIRNR003101"/>
    </source>
</evidence>
<keyword evidence="9" id="KW-1185">Reference proteome</keyword>
<dbReference type="InterPro" id="IPR020823">
    <property type="entry name" value="Cell_div_FtsA"/>
</dbReference>
<feature type="domain" description="SHS2" evidence="7">
    <location>
        <begin position="10"/>
        <end position="196"/>
    </location>
</feature>
<dbReference type="CDD" id="cd24048">
    <property type="entry name" value="ASKHA_NBD_FtsA"/>
    <property type="match status" value="1"/>
</dbReference>
<dbReference type="SUPFAM" id="SSF53067">
    <property type="entry name" value="Actin-like ATPase domain"/>
    <property type="match status" value="2"/>
</dbReference>
<evidence type="ECO:0000256" key="3">
    <source>
        <dbReference type="ARBA" id="ARBA00023136"/>
    </source>
</evidence>
<evidence type="ECO:0000256" key="2">
    <source>
        <dbReference type="ARBA" id="ARBA00022618"/>
    </source>
</evidence>
<accession>A0A0C1QHZ6</accession>
<keyword evidence="2 5" id="KW-0132">Cell division</keyword>
<dbReference type="Pfam" id="PF14450">
    <property type="entry name" value="FtsA"/>
    <property type="match status" value="2"/>
</dbReference>
<dbReference type="GO" id="GO:0032153">
    <property type="term" value="C:cell division site"/>
    <property type="evidence" value="ECO:0007669"/>
    <property type="project" value="UniProtKB-UniRule"/>
</dbReference>
<comment type="subcellular location">
    <subcellularLocation>
        <location evidence="5">Cell membrane</location>
        <topology evidence="5">Peripheral membrane protein</topology>
        <orientation evidence="5">Cytoplasmic side</orientation>
    </subcellularLocation>
    <text evidence="5">Localizes to the Z ring in an FtsZ-dependent manner. Targeted to the membrane through a conserved C-terminal amphipathic helix.</text>
</comment>
<evidence type="ECO:0000259" key="7">
    <source>
        <dbReference type="SMART" id="SM00842"/>
    </source>
</evidence>
<dbReference type="PANTHER" id="PTHR32432:SF4">
    <property type="entry name" value="CELL DIVISION PROTEIN FTSA"/>
    <property type="match status" value="1"/>
</dbReference>
<dbReference type="Gene3D" id="3.30.1490.110">
    <property type="match status" value="1"/>
</dbReference>
<evidence type="ECO:0000313" key="8">
    <source>
        <dbReference type="EMBL" id="KIE05129.1"/>
    </source>
</evidence>
<dbReference type="Pfam" id="PF02491">
    <property type="entry name" value="SHS2_FTSA"/>
    <property type="match status" value="1"/>
</dbReference>
<dbReference type="EMBL" id="JSWE01000124">
    <property type="protein sequence ID" value="KIE05129.1"/>
    <property type="molecule type" value="Genomic_DNA"/>
</dbReference>
<dbReference type="Gene3D" id="3.30.420.40">
    <property type="match status" value="1"/>
</dbReference>
<keyword evidence="4 5" id="KW-0131">Cell cycle</keyword>